<comment type="caution">
    <text evidence="19">The sequence shown here is derived from an EMBL/GenBank/DDBJ whole genome shotgun (WGS) entry which is preliminary data.</text>
</comment>
<dbReference type="PANTHER" id="PTHR32309">
    <property type="entry name" value="TYROSINE-PROTEIN KINASE"/>
    <property type="match status" value="1"/>
</dbReference>
<keyword evidence="10" id="KW-0067">ATP-binding</keyword>
<dbReference type="InterPro" id="IPR005702">
    <property type="entry name" value="Wzc-like_C"/>
</dbReference>
<feature type="coiled-coil region" evidence="15">
    <location>
        <begin position="334"/>
        <end position="368"/>
    </location>
</feature>
<keyword evidence="13" id="KW-0829">Tyrosine-protein kinase</keyword>
<dbReference type="InterPro" id="IPR033756">
    <property type="entry name" value="YlxH/NBP35"/>
</dbReference>
<keyword evidence="11 16" id="KW-1133">Transmembrane helix</keyword>
<evidence type="ECO:0000256" key="11">
    <source>
        <dbReference type="ARBA" id="ARBA00022989"/>
    </source>
</evidence>
<keyword evidence="20" id="KW-1185">Reference proteome</keyword>
<dbReference type="FunFam" id="3.40.50.300:FF:000527">
    <property type="entry name" value="Tyrosine-protein kinase etk"/>
    <property type="match status" value="1"/>
</dbReference>
<reference evidence="19 20" key="1">
    <citation type="submission" date="2017-08" db="EMBL/GenBank/DDBJ databases">
        <title>Draft genome sequence of filamentous cyanobacterium Calothrix elsteri CCALA 953.</title>
        <authorList>
            <person name="Gagunashvili A.N."/>
            <person name="Elster J."/>
            <person name="Andresson O.S."/>
        </authorList>
    </citation>
    <scope>NUCLEOTIDE SEQUENCE [LARGE SCALE GENOMIC DNA]</scope>
    <source>
        <strain evidence="19 20">CCALA 953</strain>
    </source>
</reference>
<evidence type="ECO:0000313" key="19">
    <source>
        <dbReference type="EMBL" id="PAX51347.1"/>
    </source>
</evidence>
<evidence type="ECO:0000259" key="18">
    <source>
        <dbReference type="Pfam" id="PF13807"/>
    </source>
</evidence>
<dbReference type="GO" id="GO:0005524">
    <property type="term" value="F:ATP binding"/>
    <property type="evidence" value="ECO:0007669"/>
    <property type="project" value="UniProtKB-KW"/>
</dbReference>
<evidence type="ECO:0000256" key="4">
    <source>
        <dbReference type="ARBA" id="ARBA00011903"/>
    </source>
</evidence>
<organism evidence="19 20">
    <name type="scientific">Brunnivagina elsteri CCALA 953</name>
    <dbReference type="NCBI Taxonomy" id="987040"/>
    <lineage>
        <taxon>Bacteria</taxon>
        <taxon>Bacillati</taxon>
        <taxon>Cyanobacteriota</taxon>
        <taxon>Cyanophyceae</taxon>
        <taxon>Nostocales</taxon>
        <taxon>Calotrichaceae</taxon>
        <taxon>Brunnivagina</taxon>
    </lineage>
</organism>
<comment type="subcellular location">
    <subcellularLocation>
        <location evidence="1">Cell membrane</location>
        <topology evidence="1">Multi-pass membrane protein</topology>
    </subcellularLocation>
</comment>
<comment type="similarity">
    <text evidence="3">Belongs to the CpsD/CapB family.</text>
</comment>
<dbReference type="NCBIfam" id="TIGR01007">
    <property type="entry name" value="eps_fam"/>
    <property type="match status" value="1"/>
</dbReference>
<dbReference type="InterPro" id="IPR032807">
    <property type="entry name" value="GNVR"/>
</dbReference>
<evidence type="ECO:0000256" key="2">
    <source>
        <dbReference type="ARBA" id="ARBA00006683"/>
    </source>
</evidence>
<dbReference type="Pfam" id="PF02706">
    <property type="entry name" value="Wzz"/>
    <property type="match status" value="1"/>
</dbReference>
<comment type="catalytic activity">
    <reaction evidence="14">
        <text>L-tyrosyl-[protein] + ATP = O-phospho-L-tyrosyl-[protein] + ADP + H(+)</text>
        <dbReference type="Rhea" id="RHEA:10596"/>
        <dbReference type="Rhea" id="RHEA-COMP:10136"/>
        <dbReference type="Rhea" id="RHEA-COMP:20101"/>
        <dbReference type="ChEBI" id="CHEBI:15378"/>
        <dbReference type="ChEBI" id="CHEBI:30616"/>
        <dbReference type="ChEBI" id="CHEBI:46858"/>
        <dbReference type="ChEBI" id="CHEBI:61978"/>
        <dbReference type="ChEBI" id="CHEBI:456216"/>
        <dbReference type="EC" id="2.7.10.2"/>
    </reaction>
</comment>
<dbReference type="EMBL" id="NTFS01000413">
    <property type="protein sequence ID" value="PAX51347.1"/>
    <property type="molecule type" value="Genomic_DNA"/>
</dbReference>
<dbReference type="InterPro" id="IPR050445">
    <property type="entry name" value="Bact_polysacc_biosynth/exp"/>
</dbReference>
<dbReference type="InterPro" id="IPR003856">
    <property type="entry name" value="LPS_length_determ_N"/>
</dbReference>
<evidence type="ECO:0000256" key="6">
    <source>
        <dbReference type="ARBA" id="ARBA00022679"/>
    </source>
</evidence>
<dbReference type="InterPro" id="IPR027417">
    <property type="entry name" value="P-loop_NTPase"/>
</dbReference>
<keyword evidence="8" id="KW-0547">Nucleotide-binding</keyword>
<dbReference type="OrthoDB" id="9758283at2"/>
<dbReference type="GO" id="GO:0004715">
    <property type="term" value="F:non-membrane spanning protein tyrosine kinase activity"/>
    <property type="evidence" value="ECO:0007669"/>
    <property type="project" value="UniProtKB-EC"/>
</dbReference>
<dbReference type="Pfam" id="PF13807">
    <property type="entry name" value="GNVR"/>
    <property type="match status" value="1"/>
</dbReference>
<dbReference type="AlphaFoldDB" id="A0A2A2TC28"/>
<accession>A0A2A2TC28</accession>
<evidence type="ECO:0000313" key="20">
    <source>
        <dbReference type="Proteomes" id="UP000218238"/>
    </source>
</evidence>
<dbReference type="SUPFAM" id="SSF52540">
    <property type="entry name" value="P-loop containing nucleoside triphosphate hydrolases"/>
    <property type="match status" value="1"/>
</dbReference>
<sequence>METKGYLEEIDIQQYWLVLKRRWLIAATVFCASVGLSGLVVLRQKPQYEASGMLLFKSDRTSSLTKVGEKIGDLESLMREGNPLQTQAVIVNSQPILQEVINNLNLKDKDGKPVDVELFKVLVEPVVGTDVIKVSYQSNNPEMTAEVVNQVMNTYIKNNIQSNRTQVFAAGDFIRKRLPSSRAELERATEALRRFKIQNNIVQLPQEATAAITNISNLNEQVSQNQAALADIIAQETELKKQLNLVGEEAVNITSLSQIPGVQEVLGEQQKVQAKLATLKARYTDEHPAIADLKSQELALNSLVKQRVEQSLGSGKIGSTKNISPTNLQIGKIKEDLASQYVQLLAQRQGLEKKVQTLLNIREGYQRKLSILPNLDKLQTDLERKFNIAQTDYQNLVARLQEIEIVEKQTIGNARVVQPALVPKIAAMSKMTLLLLGGGVFVGLLVGIASAFFIDLIDRSLKTVKESEKFFGYTMLGFIPKFEPNNTHSSLHQIMGDNVSPRVIVASSPRTVIHEAYQMLQANLKFISHKKVCTIVVTSSVAGEGKSEVTANLAAIIAQSGRRVLLVDADMRQPSQHHLWGLINSSGLSNIIVGQDEFSLAVKTVTNHLSILTAGVQPPNPSALIDSEGMLSLIEKISENYDYIIFDTPPLVGTADAAVLGKMVDGVLLVARPKVVDSVSAQAAKSLLERSEANVLGIIANAVNLKQEPDSYFHYSDSRIKHSVAEIESAGGKLAPKSFSK</sequence>
<protein>
    <recommendedName>
        <fullName evidence="4">non-specific protein-tyrosine kinase</fullName>
        <ecNumber evidence="4">2.7.10.2</ecNumber>
    </recommendedName>
</protein>
<evidence type="ECO:0000256" key="13">
    <source>
        <dbReference type="ARBA" id="ARBA00023137"/>
    </source>
</evidence>
<dbReference type="EC" id="2.7.10.2" evidence="4"/>
<evidence type="ECO:0000256" key="16">
    <source>
        <dbReference type="SAM" id="Phobius"/>
    </source>
</evidence>
<evidence type="ECO:0000256" key="5">
    <source>
        <dbReference type="ARBA" id="ARBA00022475"/>
    </source>
</evidence>
<evidence type="ECO:0000256" key="14">
    <source>
        <dbReference type="ARBA" id="ARBA00051245"/>
    </source>
</evidence>
<keyword evidence="6" id="KW-0808">Transferase</keyword>
<evidence type="ECO:0000259" key="17">
    <source>
        <dbReference type="Pfam" id="PF02706"/>
    </source>
</evidence>
<keyword evidence="15" id="KW-0175">Coiled coil</keyword>
<comment type="similarity">
    <text evidence="2">Belongs to the CpsC/CapA family.</text>
</comment>
<evidence type="ECO:0000256" key="3">
    <source>
        <dbReference type="ARBA" id="ARBA00007316"/>
    </source>
</evidence>
<keyword evidence="5" id="KW-1003">Cell membrane</keyword>
<feature type="transmembrane region" description="Helical" evidence="16">
    <location>
        <begin position="433"/>
        <end position="454"/>
    </location>
</feature>
<gene>
    <name evidence="19" type="ORF">CK510_25275</name>
</gene>
<evidence type="ECO:0000256" key="8">
    <source>
        <dbReference type="ARBA" id="ARBA00022741"/>
    </source>
</evidence>
<keyword evidence="12 16" id="KW-0472">Membrane</keyword>
<keyword evidence="7 16" id="KW-0812">Transmembrane</keyword>
<feature type="domain" description="Polysaccharide chain length determinant N-terminal" evidence="17">
    <location>
        <begin position="8"/>
        <end position="104"/>
    </location>
</feature>
<dbReference type="GO" id="GO:0005886">
    <property type="term" value="C:plasma membrane"/>
    <property type="evidence" value="ECO:0007669"/>
    <property type="project" value="UniProtKB-SubCell"/>
</dbReference>
<evidence type="ECO:0000256" key="15">
    <source>
        <dbReference type="SAM" id="Coils"/>
    </source>
</evidence>
<feature type="transmembrane region" description="Helical" evidence="16">
    <location>
        <begin position="23"/>
        <end position="42"/>
    </location>
</feature>
<feature type="domain" description="Tyrosine-protein kinase G-rich" evidence="18">
    <location>
        <begin position="382"/>
        <end position="452"/>
    </location>
</feature>
<dbReference type="RefSeq" id="WP_095724299.1">
    <property type="nucleotide sequence ID" value="NZ_NTFS01000413.1"/>
</dbReference>
<proteinExistence type="inferred from homology"/>
<evidence type="ECO:0000256" key="9">
    <source>
        <dbReference type="ARBA" id="ARBA00022777"/>
    </source>
</evidence>
<dbReference type="GO" id="GO:0042802">
    <property type="term" value="F:identical protein binding"/>
    <property type="evidence" value="ECO:0007669"/>
    <property type="project" value="UniProtKB-ARBA"/>
</dbReference>
<evidence type="ECO:0000256" key="1">
    <source>
        <dbReference type="ARBA" id="ARBA00004651"/>
    </source>
</evidence>
<evidence type="ECO:0000256" key="7">
    <source>
        <dbReference type="ARBA" id="ARBA00022692"/>
    </source>
</evidence>
<name>A0A2A2TC28_9CYAN</name>
<dbReference type="CDD" id="cd05387">
    <property type="entry name" value="BY-kinase"/>
    <property type="match status" value="1"/>
</dbReference>
<evidence type="ECO:0000256" key="12">
    <source>
        <dbReference type="ARBA" id="ARBA00023136"/>
    </source>
</evidence>
<dbReference type="Gene3D" id="3.40.50.300">
    <property type="entry name" value="P-loop containing nucleotide triphosphate hydrolases"/>
    <property type="match status" value="1"/>
</dbReference>
<dbReference type="Pfam" id="PF10609">
    <property type="entry name" value="ParA"/>
    <property type="match status" value="1"/>
</dbReference>
<dbReference type="Proteomes" id="UP000218238">
    <property type="component" value="Unassembled WGS sequence"/>
</dbReference>
<dbReference type="PANTHER" id="PTHR32309:SF13">
    <property type="entry name" value="FERRIC ENTEROBACTIN TRANSPORT PROTEIN FEPE"/>
    <property type="match status" value="1"/>
</dbReference>
<keyword evidence="9" id="KW-0418">Kinase</keyword>
<evidence type="ECO:0000256" key="10">
    <source>
        <dbReference type="ARBA" id="ARBA00022840"/>
    </source>
</evidence>